<keyword evidence="6 8" id="KW-1133">Transmembrane helix</keyword>
<feature type="transmembrane region" description="Helical" evidence="8">
    <location>
        <begin position="12"/>
        <end position="31"/>
    </location>
</feature>
<feature type="transmembrane region" description="Helical" evidence="8">
    <location>
        <begin position="164"/>
        <end position="181"/>
    </location>
</feature>
<evidence type="ECO:0000256" key="3">
    <source>
        <dbReference type="ARBA" id="ARBA00022676"/>
    </source>
</evidence>
<evidence type="ECO:0008006" key="11">
    <source>
        <dbReference type="Google" id="ProtNLM"/>
    </source>
</evidence>
<dbReference type="EMBL" id="JAAVTK010000021">
    <property type="protein sequence ID" value="NKI91706.1"/>
    <property type="molecule type" value="Genomic_DNA"/>
</dbReference>
<evidence type="ECO:0000256" key="7">
    <source>
        <dbReference type="ARBA" id="ARBA00023136"/>
    </source>
</evidence>
<evidence type="ECO:0000313" key="9">
    <source>
        <dbReference type="EMBL" id="NKI91706.1"/>
    </source>
</evidence>
<evidence type="ECO:0000256" key="1">
    <source>
        <dbReference type="ARBA" id="ARBA00004651"/>
    </source>
</evidence>
<evidence type="ECO:0000256" key="5">
    <source>
        <dbReference type="ARBA" id="ARBA00022692"/>
    </source>
</evidence>
<dbReference type="InterPro" id="IPR050297">
    <property type="entry name" value="LipidA_mod_glycosyltrf_83"/>
</dbReference>
<feature type="transmembrane region" description="Helical" evidence="8">
    <location>
        <begin position="113"/>
        <end position="130"/>
    </location>
</feature>
<feature type="transmembrane region" description="Helical" evidence="8">
    <location>
        <begin position="339"/>
        <end position="359"/>
    </location>
</feature>
<reference evidence="9 10" key="1">
    <citation type="submission" date="2020-03" db="EMBL/GenBank/DDBJ databases">
        <title>Genomic Encyclopedia of Type Strains, Phase IV (KMG-V): Genome sequencing to study the core and pangenomes of soil and plant-associated prokaryotes.</title>
        <authorList>
            <person name="Whitman W."/>
        </authorList>
    </citation>
    <scope>NUCLEOTIDE SEQUENCE [LARGE SCALE GENOMIC DNA]</scope>
    <source>
        <strain evidence="9 10">1B</strain>
    </source>
</reference>
<feature type="transmembrane region" description="Helical" evidence="8">
    <location>
        <begin position="136"/>
        <end position="155"/>
    </location>
</feature>
<keyword evidence="5 8" id="KW-0812">Transmembrane</keyword>
<keyword evidence="3" id="KW-0328">Glycosyltransferase</keyword>
<dbReference type="RefSeq" id="WP_168675260.1">
    <property type="nucleotide sequence ID" value="NZ_JAAVTK010000021.1"/>
</dbReference>
<evidence type="ECO:0000256" key="2">
    <source>
        <dbReference type="ARBA" id="ARBA00022475"/>
    </source>
</evidence>
<keyword evidence="7 8" id="KW-0472">Membrane</keyword>
<accession>A0ABX1HR48</accession>
<feature type="transmembrane region" description="Helical" evidence="8">
    <location>
        <begin position="231"/>
        <end position="253"/>
    </location>
</feature>
<dbReference type="Proteomes" id="UP000717634">
    <property type="component" value="Unassembled WGS sequence"/>
</dbReference>
<name>A0ABX1HR48_9BACT</name>
<feature type="transmembrane region" description="Helical" evidence="8">
    <location>
        <begin position="402"/>
        <end position="420"/>
    </location>
</feature>
<evidence type="ECO:0000256" key="4">
    <source>
        <dbReference type="ARBA" id="ARBA00022679"/>
    </source>
</evidence>
<comment type="subcellular location">
    <subcellularLocation>
        <location evidence="1">Cell membrane</location>
        <topology evidence="1">Multi-pass membrane protein</topology>
    </subcellularLocation>
</comment>
<organism evidence="9 10">
    <name type="scientific">Hymenobacter artigasi</name>
    <dbReference type="NCBI Taxonomy" id="2719616"/>
    <lineage>
        <taxon>Bacteria</taxon>
        <taxon>Pseudomonadati</taxon>
        <taxon>Bacteroidota</taxon>
        <taxon>Cytophagia</taxon>
        <taxon>Cytophagales</taxon>
        <taxon>Hymenobacteraceae</taxon>
        <taxon>Hymenobacter</taxon>
    </lineage>
</organism>
<feature type="transmembrane region" description="Helical" evidence="8">
    <location>
        <begin position="365"/>
        <end position="381"/>
    </location>
</feature>
<keyword evidence="10" id="KW-1185">Reference proteome</keyword>
<dbReference type="PANTHER" id="PTHR33908:SF11">
    <property type="entry name" value="MEMBRANE PROTEIN"/>
    <property type="match status" value="1"/>
</dbReference>
<feature type="transmembrane region" description="Helical" evidence="8">
    <location>
        <begin position="296"/>
        <end position="318"/>
    </location>
</feature>
<evidence type="ECO:0000313" key="10">
    <source>
        <dbReference type="Proteomes" id="UP000717634"/>
    </source>
</evidence>
<sequence>MPDVGFSAFVRSRRWVVGVFFGLLAVLGVALHRDYGMGWDEPAERLNAFVSAKYVALKLAPELARRQPRLADIPDLRQHRDADHGVLFMLPWVGLEALRPGPDPAEWAYRRHLAGFLLFVAGAWGVYRLGRARLGSWRWGLVGAGLLVLSPRIFAEAFYNYKDIVFLSLFALAVLTLTRLLRRPTAGRALLHALATAAAVDVRTMGVLLPVLTLGFGALEMWARPVRRRGLTAMLALYLPAAAALVVLGWPYLWENPGAYFTAAISSFGHYAKPLEVFYLGHFVSIQALPWHYAPVWLLITTPLPYVLLFAVGLVGVGRGLLKTGVGRWLRRTASRRDLLVLAWFFGPLLGVMVLHSAIYDGWRHLYFVYPAFVLLVVQGLRQLWQAWQQRSASLRWRSAPAAAGVALLLLALGTAQVAWRMATEHPFQYAYFSFLPGRVVEQNFERDYWGLSVKQGLQWVLAHDARPAVLVSMDRRTEMTLRINAKMLPPPARARLRIVPPDSAAGGYFLSVHRWHPGAYPAGVGRPVHVIRVGGAVILTVLRRP</sequence>
<evidence type="ECO:0000256" key="6">
    <source>
        <dbReference type="ARBA" id="ARBA00022989"/>
    </source>
</evidence>
<protein>
    <recommendedName>
        <fullName evidence="11">Glycosyltransferase RgtA/B/C/D-like domain-containing protein</fullName>
    </recommendedName>
</protein>
<comment type="caution">
    <text evidence="9">The sequence shown here is derived from an EMBL/GenBank/DDBJ whole genome shotgun (WGS) entry which is preliminary data.</text>
</comment>
<keyword evidence="4" id="KW-0808">Transferase</keyword>
<evidence type="ECO:0000256" key="8">
    <source>
        <dbReference type="SAM" id="Phobius"/>
    </source>
</evidence>
<keyword evidence="2" id="KW-1003">Cell membrane</keyword>
<dbReference type="PANTHER" id="PTHR33908">
    <property type="entry name" value="MANNOSYLTRANSFERASE YKCB-RELATED"/>
    <property type="match status" value="1"/>
</dbReference>
<proteinExistence type="predicted"/>
<gene>
    <name evidence="9" type="ORF">HBN54_004326</name>
</gene>